<dbReference type="InterPro" id="IPR045270">
    <property type="entry name" value="STKc_AGC"/>
</dbReference>
<dbReference type="InterPro" id="IPR000719">
    <property type="entry name" value="Prot_kinase_dom"/>
</dbReference>
<dbReference type="SMART" id="SM00133">
    <property type="entry name" value="S_TK_X"/>
    <property type="match status" value="1"/>
</dbReference>
<evidence type="ECO:0000256" key="5">
    <source>
        <dbReference type="ARBA" id="ARBA00022777"/>
    </source>
</evidence>
<comment type="caution">
    <text evidence="9">The sequence shown here is derived from an EMBL/GenBank/DDBJ whole genome shotgun (WGS) entry which is preliminary data.</text>
</comment>
<dbReference type="InterPro" id="IPR000961">
    <property type="entry name" value="AGC-kinase_C"/>
</dbReference>
<evidence type="ECO:0000259" key="7">
    <source>
        <dbReference type="PROSITE" id="PS50011"/>
    </source>
</evidence>
<dbReference type="PANTHER" id="PTHR24351">
    <property type="entry name" value="RIBOSOMAL PROTEIN S6 KINASE"/>
    <property type="match status" value="1"/>
</dbReference>
<evidence type="ECO:0008006" key="11">
    <source>
        <dbReference type="Google" id="ProtNLM"/>
    </source>
</evidence>
<name>A0A8T0ME61_9STRA</name>
<sequence length="284" mass="31909">MKIISKQFIIEKESVHYMQTERDVMTKDATRFYLAEMILALEHLHGHDIIHRDLKPENILISAEGHIKLTDFGLAKEYVEGQEMLTMCGTKEYMAPEMLLGKGYDSAVDWWSLGALAYEMLTGHPPFRAKNPAGLHKKILSAKLQLPRWLTGEAHSLIKCLLERNVSKRLGGGKSSMFVVRGVQALKRHPFFKKVDWNKMEGLRVPPPKVPLVSHEADTSNFDKKFTDMPASDLILKEIIDNPKSPINTTQLPTIASLVIAGDDIRDINDAIATAASKQPDMPI</sequence>
<evidence type="ECO:0000256" key="3">
    <source>
        <dbReference type="ARBA" id="ARBA00022679"/>
    </source>
</evidence>
<organism evidence="9 10">
    <name type="scientific">Phytophthora kernoviae</name>
    <dbReference type="NCBI Taxonomy" id="325452"/>
    <lineage>
        <taxon>Eukaryota</taxon>
        <taxon>Sar</taxon>
        <taxon>Stramenopiles</taxon>
        <taxon>Oomycota</taxon>
        <taxon>Peronosporomycetes</taxon>
        <taxon>Peronosporales</taxon>
        <taxon>Peronosporaceae</taxon>
        <taxon>Phytophthora</taxon>
    </lineage>
</organism>
<dbReference type="Gene3D" id="1.10.510.10">
    <property type="entry name" value="Transferase(Phosphotransferase) domain 1"/>
    <property type="match status" value="1"/>
</dbReference>
<dbReference type="GO" id="GO:0005524">
    <property type="term" value="F:ATP binding"/>
    <property type="evidence" value="ECO:0007669"/>
    <property type="project" value="UniProtKB-KW"/>
</dbReference>
<dbReference type="InterPro" id="IPR017892">
    <property type="entry name" value="Pkinase_C"/>
</dbReference>
<evidence type="ECO:0000313" key="10">
    <source>
        <dbReference type="Proteomes" id="UP000785171"/>
    </source>
</evidence>
<dbReference type="InterPro" id="IPR011009">
    <property type="entry name" value="Kinase-like_dom_sf"/>
</dbReference>
<keyword evidence="4" id="KW-0547">Nucleotide-binding</keyword>
<dbReference type="AlphaFoldDB" id="A0A8T0ME61"/>
<reference evidence="9" key="1">
    <citation type="journal article" date="2015" name="Genom Data">
        <title>Genome sequences of six Phytophthora species associated with forests in New Zealand.</title>
        <authorList>
            <person name="Studholme D.J."/>
            <person name="McDougal R.L."/>
            <person name="Sambles C."/>
            <person name="Hansen E."/>
            <person name="Hardy G."/>
            <person name="Grant M."/>
            <person name="Ganley R.J."/>
            <person name="Williams N.M."/>
        </authorList>
    </citation>
    <scope>NUCLEOTIDE SEQUENCE</scope>
    <source>
        <strain evidence="9">NZFS 2646</strain>
    </source>
</reference>
<dbReference type="CDD" id="cd05123">
    <property type="entry name" value="STKc_AGC"/>
    <property type="match status" value="1"/>
</dbReference>
<dbReference type="SUPFAM" id="SSF56112">
    <property type="entry name" value="Protein kinase-like (PK-like)"/>
    <property type="match status" value="1"/>
</dbReference>
<dbReference type="PROSITE" id="PS50011">
    <property type="entry name" value="PROTEIN_KINASE_DOM"/>
    <property type="match status" value="1"/>
</dbReference>
<gene>
    <name evidence="9" type="ORF">JM16_000152</name>
</gene>
<evidence type="ECO:0000259" key="8">
    <source>
        <dbReference type="PROSITE" id="PS51285"/>
    </source>
</evidence>
<evidence type="ECO:0000256" key="4">
    <source>
        <dbReference type="ARBA" id="ARBA00022741"/>
    </source>
</evidence>
<reference evidence="9" key="2">
    <citation type="submission" date="2020-06" db="EMBL/GenBank/DDBJ databases">
        <authorList>
            <person name="Studholme D.J."/>
        </authorList>
    </citation>
    <scope>NUCLEOTIDE SEQUENCE</scope>
    <source>
        <strain evidence="9">NZFS 2646</strain>
    </source>
</reference>
<keyword evidence="3" id="KW-0808">Transferase</keyword>
<protein>
    <recommendedName>
        <fullName evidence="11">Protein kinase domain-containing protein</fullName>
    </recommendedName>
</protein>
<dbReference type="GO" id="GO:0004674">
    <property type="term" value="F:protein serine/threonine kinase activity"/>
    <property type="evidence" value="ECO:0007669"/>
    <property type="project" value="UniProtKB-KW"/>
</dbReference>
<keyword evidence="6" id="KW-0067">ATP-binding</keyword>
<evidence type="ECO:0000313" key="9">
    <source>
        <dbReference type="EMBL" id="KAG2533103.1"/>
    </source>
</evidence>
<dbReference type="Proteomes" id="UP000785171">
    <property type="component" value="Unassembled WGS sequence"/>
</dbReference>
<proteinExistence type="predicted"/>
<dbReference type="SMART" id="SM00220">
    <property type="entry name" value="S_TKc"/>
    <property type="match status" value="1"/>
</dbReference>
<evidence type="ECO:0000256" key="1">
    <source>
        <dbReference type="ARBA" id="ARBA00022527"/>
    </source>
</evidence>
<evidence type="ECO:0000256" key="6">
    <source>
        <dbReference type="ARBA" id="ARBA00022840"/>
    </source>
</evidence>
<dbReference type="PROSITE" id="PS00108">
    <property type="entry name" value="PROTEIN_KINASE_ST"/>
    <property type="match status" value="1"/>
</dbReference>
<feature type="domain" description="Protein kinase" evidence="7">
    <location>
        <begin position="1"/>
        <end position="192"/>
    </location>
</feature>
<dbReference type="Pfam" id="PF00433">
    <property type="entry name" value="Pkinase_C"/>
    <property type="match status" value="1"/>
</dbReference>
<dbReference type="Gene3D" id="3.30.200.20">
    <property type="entry name" value="Phosphorylase Kinase, domain 1"/>
    <property type="match status" value="1"/>
</dbReference>
<dbReference type="InterPro" id="IPR008271">
    <property type="entry name" value="Ser/Thr_kinase_AS"/>
</dbReference>
<dbReference type="FunFam" id="1.10.510.10:FF:000008">
    <property type="entry name" value="Non-specific serine/threonine protein kinase"/>
    <property type="match status" value="1"/>
</dbReference>
<dbReference type="PROSITE" id="PS51285">
    <property type="entry name" value="AGC_KINASE_CTER"/>
    <property type="match status" value="1"/>
</dbReference>
<accession>A0A8T0ME61</accession>
<evidence type="ECO:0000256" key="2">
    <source>
        <dbReference type="ARBA" id="ARBA00022553"/>
    </source>
</evidence>
<dbReference type="Pfam" id="PF00069">
    <property type="entry name" value="Pkinase"/>
    <property type="match status" value="1"/>
</dbReference>
<keyword evidence="5" id="KW-0418">Kinase</keyword>
<dbReference type="EMBL" id="JPWV03000001">
    <property type="protein sequence ID" value="KAG2533103.1"/>
    <property type="molecule type" value="Genomic_DNA"/>
</dbReference>
<feature type="domain" description="AGC-kinase C-terminal" evidence="8">
    <location>
        <begin position="193"/>
        <end position="284"/>
    </location>
</feature>
<keyword evidence="2" id="KW-0597">Phosphoprotein</keyword>
<keyword evidence="1" id="KW-0723">Serine/threonine-protein kinase</keyword>